<dbReference type="eggNOG" id="ENOG502ZK5Y">
    <property type="taxonomic scope" value="Bacteria"/>
</dbReference>
<evidence type="ECO:0000313" key="3">
    <source>
        <dbReference type="Proteomes" id="UP000004169"/>
    </source>
</evidence>
<dbReference type="AlphaFoldDB" id="H8FYA1"/>
<reference evidence="2 3" key="1">
    <citation type="journal article" date="2012" name="J. Bacteriol.">
        <title>Draft Genome Sequence of the Purple Photosynthetic Bacterium Phaeospirillum molischianum DSM120, a Particularly Versatile Bacterium.</title>
        <authorList>
            <person name="Duquesne K."/>
            <person name="Prima V."/>
            <person name="Ji B."/>
            <person name="Rouy Z."/>
            <person name="Medigue C."/>
            <person name="Talla E."/>
            <person name="Sturgis J.N."/>
        </authorList>
    </citation>
    <scope>NUCLEOTIDE SEQUENCE [LARGE SCALE GENOMIC DNA]</scope>
    <source>
        <strain evidence="3">DSM120</strain>
    </source>
</reference>
<protein>
    <submittedName>
        <fullName evidence="2">Uncharacterized protein</fullName>
    </submittedName>
</protein>
<proteinExistence type="predicted"/>
<dbReference type="Proteomes" id="UP000004169">
    <property type="component" value="Unassembled WGS sequence"/>
</dbReference>
<dbReference type="EMBL" id="CAHP01000060">
    <property type="protein sequence ID" value="CCG43339.1"/>
    <property type="molecule type" value="Genomic_DNA"/>
</dbReference>
<evidence type="ECO:0000256" key="1">
    <source>
        <dbReference type="SAM" id="MobiDB-lite"/>
    </source>
</evidence>
<keyword evidence="3" id="KW-1185">Reference proteome</keyword>
<organism evidence="2 3">
    <name type="scientific">Magnetospirillum molischianum DSM 120</name>
    <dbReference type="NCBI Taxonomy" id="1150626"/>
    <lineage>
        <taxon>Bacteria</taxon>
        <taxon>Pseudomonadati</taxon>
        <taxon>Pseudomonadota</taxon>
        <taxon>Alphaproteobacteria</taxon>
        <taxon>Rhodospirillales</taxon>
        <taxon>Rhodospirillaceae</taxon>
        <taxon>Magnetospirillum</taxon>
    </lineage>
</organism>
<name>H8FYA1_MAGML</name>
<sequence length="135" mass="14656">MPHVYLSNEEIDAILRVSPGLDLSKSVADDLVRRLFKALAEPSERELAIVSIAREQHHVDGEVEIDDPADGIATISEGDGNGAYVLAWVWADFSGTELNKEGDDRCSECGASLEDGEGYDGKCGNCADREENEDE</sequence>
<dbReference type="STRING" id="1150626.PHAMO_80130"/>
<dbReference type="OrthoDB" id="8481927at2"/>
<accession>H8FYA1</accession>
<evidence type="ECO:0000313" key="2">
    <source>
        <dbReference type="EMBL" id="CCG43339.1"/>
    </source>
</evidence>
<feature type="region of interest" description="Disordered" evidence="1">
    <location>
        <begin position="116"/>
        <end position="135"/>
    </location>
</feature>
<comment type="caution">
    <text evidence="2">The sequence shown here is derived from an EMBL/GenBank/DDBJ whole genome shotgun (WGS) entry which is preliminary data.</text>
</comment>
<dbReference type="RefSeq" id="WP_002731425.1">
    <property type="nucleotide sequence ID" value="NZ_CAHP01000060.1"/>
</dbReference>
<gene>
    <name evidence="2" type="ORF">PHAMO_80130</name>
</gene>